<protein>
    <submittedName>
        <fullName evidence="1">Uncharacterized protein</fullName>
    </submittedName>
</protein>
<dbReference type="AlphaFoldDB" id="A0A2Z4AK63"/>
<organism evidence="1 2">
    <name type="scientific">Candidatus Moanibacter tarae</name>
    <dbReference type="NCBI Taxonomy" id="2200854"/>
    <lineage>
        <taxon>Bacteria</taxon>
        <taxon>Pseudomonadati</taxon>
        <taxon>Verrucomicrobiota</taxon>
        <taxon>Opitutia</taxon>
        <taxon>Puniceicoccales</taxon>
        <taxon>Puniceicoccales incertae sedis</taxon>
        <taxon>Candidatus Moanibacter</taxon>
    </lineage>
</organism>
<sequence>MRSQQTEHMEVLVTDLKRGGLTEQSLREGIAKIVASNKLCQDLLYLHGRSTSLSAEILGMSLIEGGKEVILDSDPEEWPYKSVLDAIKDGWRVISFPSMSLLTMSDDEFHGLGFQFVLERWS</sequence>
<evidence type="ECO:0000313" key="2">
    <source>
        <dbReference type="Proteomes" id="UP000247465"/>
    </source>
</evidence>
<name>A0A2Z4AK63_9BACT</name>
<dbReference type="EMBL" id="CP029803">
    <property type="protein sequence ID" value="AWT58940.1"/>
    <property type="molecule type" value="Genomic_DNA"/>
</dbReference>
<proteinExistence type="predicted"/>
<gene>
    <name evidence="1" type="ORF">DF168_00112</name>
</gene>
<evidence type="ECO:0000313" key="1">
    <source>
        <dbReference type="EMBL" id="AWT58940.1"/>
    </source>
</evidence>
<dbReference type="KEGG" id="mtar:DF168_00112"/>
<reference evidence="1 2" key="1">
    <citation type="submission" date="2018-06" db="EMBL/GenBank/DDBJ databases">
        <title>Draft Genome Sequence of a Novel Marine Bacterium Related to the Verrucomicrobia.</title>
        <authorList>
            <person name="Vosseberg J."/>
            <person name="Martijn J."/>
            <person name="Ettema T.J.G."/>
        </authorList>
    </citation>
    <scope>NUCLEOTIDE SEQUENCE [LARGE SCALE GENOMIC DNA]</scope>
    <source>
        <strain evidence="1">TARA_B100001123</strain>
    </source>
</reference>
<accession>A0A2Z4AK63</accession>
<dbReference type="Proteomes" id="UP000247465">
    <property type="component" value="Chromosome"/>
</dbReference>